<dbReference type="EMBL" id="JBAWKC010000002">
    <property type="protein sequence ID" value="MFH6768796.1"/>
    <property type="molecule type" value="Genomic_DNA"/>
</dbReference>
<accession>A0ABW7MPP7</accession>
<proteinExistence type="predicted"/>
<dbReference type="SUPFAM" id="SSF63829">
    <property type="entry name" value="Calcium-dependent phosphotriesterase"/>
    <property type="match status" value="1"/>
</dbReference>
<comment type="caution">
    <text evidence="2">The sequence shown here is derived from an EMBL/GenBank/DDBJ whole genome shotgun (WGS) entry which is preliminary data.</text>
</comment>
<dbReference type="RefSeq" id="WP_395438044.1">
    <property type="nucleotide sequence ID" value="NZ_JBAWKC010000002.1"/>
</dbReference>
<dbReference type="Gene3D" id="2.130.10.10">
    <property type="entry name" value="YVTN repeat-like/Quinoprotein amine dehydrogenase"/>
    <property type="match status" value="2"/>
</dbReference>
<reference evidence="2 3" key="1">
    <citation type="submission" date="2024-02" db="EMBL/GenBank/DDBJ databases">
        <title>A Gaetbulibacter species isolated from tidal flats and genomic insights of their niches.</title>
        <authorList>
            <person name="Ye Y."/>
        </authorList>
    </citation>
    <scope>NUCLEOTIDE SEQUENCE [LARGE SCALE GENOMIC DNA]</scope>
    <source>
        <strain evidence="2 3">KEM-8</strain>
    </source>
</reference>
<organism evidence="2 3">
    <name type="scientific">Gaetbulibacter aquiaggeris</name>
    <dbReference type="NCBI Taxonomy" id="1735373"/>
    <lineage>
        <taxon>Bacteria</taxon>
        <taxon>Pseudomonadati</taxon>
        <taxon>Bacteroidota</taxon>
        <taxon>Flavobacteriia</taxon>
        <taxon>Flavobacteriales</taxon>
        <taxon>Flavobacteriaceae</taxon>
        <taxon>Gaetbulibacter</taxon>
    </lineage>
</organism>
<name>A0ABW7MPP7_9FLAO</name>
<keyword evidence="3" id="KW-1185">Reference proteome</keyword>
<evidence type="ECO:0000313" key="2">
    <source>
        <dbReference type="EMBL" id="MFH6768796.1"/>
    </source>
</evidence>
<protein>
    <submittedName>
        <fullName evidence="2">Two-component regulator propeller domain-containing protein</fullName>
    </submittedName>
</protein>
<dbReference type="InterPro" id="IPR011110">
    <property type="entry name" value="Reg_prop"/>
</dbReference>
<evidence type="ECO:0000256" key="1">
    <source>
        <dbReference type="ARBA" id="ARBA00022553"/>
    </source>
</evidence>
<evidence type="ECO:0000313" key="3">
    <source>
        <dbReference type="Proteomes" id="UP001610104"/>
    </source>
</evidence>
<dbReference type="Proteomes" id="UP001610104">
    <property type="component" value="Unassembled WGS sequence"/>
</dbReference>
<dbReference type="PANTHER" id="PTHR43547">
    <property type="entry name" value="TWO-COMPONENT HISTIDINE KINASE"/>
    <property type="match status" value="1"/>
</dbReference>
<dbReference type="InterPro" id="IPR015943">
    <property type="entry name" value="WD40/YVTN_repeat-like_dom_sf"/>
</dbReference>
<gene>
    <name evidence="2" type="ORF">V8G56_08620</name>
</gene>
<dbReference type="PANTHER" id="PTHR43547:SF2">
    <property type="entry name" value="HYBRID SIGNAL TRANSDUCTION HISTIDINE KINASE C"/>
    <property type="match status" value="1"/>
</dbReference>
<sequence>MDKRIKLIYLILILTLNFSCVEKKSTEKETNKSELVATSKTDTLKFTSGIRAIFQDTKGNYWIGSHNEGLSFYNGKSFEYFTTNEGLADNQIRSIQEDENGIIWFGTANGVSSYDRKSINNHPVYGNSETEWAKTDNDQWFNAGTKQGVYRYDGQKLNYLAFPNPKVISSGNLYAVTGISKGKNKMLWFGTYAGVFGYNGNQFTTINDETLRLTEESEKLHVRSILEDSRGRLWIGNNGIGVILKSGDSIINFSKEQGKLIPMNEFEANTLSNQFAKNTGLQSVFAIAEDSEGNIWFGDRDSGAWKYDGKTLSNYNIDTKLNSQMIWSIYEDQDKNLLLGMAEGGIYKFNGKTFDKWH</sequence>
<keyword evidence="1" id="KW-0597">Phosphoprotein</keyword>
<dbReference type="Pfam" id="PF07494">
    <property type="entry name" value="Reg_prop"/>
    <property type="match status" value="4"/>
</dbReference>